<keyword evidence="10" id="KW-0479">Metal-binding</keyword>
<evidence type="ECO:0000256" key="6">
    <source>
        <dbReference type="ARBA" id="ARBA00023303"/>
    </source>
</evidence>
<dbReference type="GO" id="GO:0005886">
    <property type="term" value="C:plasma membrane"/>
    <property type="evidence" value="ECO:0007669"/>
    <property type="project" value="UniProtKB-SubCell"/>
</dbReference>
<evidence type="ECO:0000256" key="1">
    <source>
        <dbReference type="ARBA" id="ARBA00004651"/>
    </source>
</evidence>
<dbReference type="KEGG" id="aaq:AOC05_06145"/>
<feature type="transmembrane region" description="Helical" evidence="10">
    <location>
        <begin position="12"/>
        <end position="32"/>
    </location>
</feature>
<keyword evidence="12" id="KW-1185">Reference proteome</keyword>
<keyword evidence="10" id="KW-0406">Ion transport</keyword>
<organism evidence="11 12">
    <name type="scientific">Arthrobacter alpinus</name>
    <dbReference type="NCBI Taxonomy" id="656366"/>
    <lineage>
        <taxon>Bacteria</taxon>
        <taxon>Bacillati</taxon>
        <taxon>Actinomycetota</taxon>
        <taxon>Actinomycetes</taxon>
        <taxon>Micrococcales</taxon>
        <taxon>Micrococcaceae</taxon>
        <taxon>Arthrobacter</taxon>
    </lineage>
</organism>
<dbReference type="PANTHER" id="PTHR28259:SF1">
    <property type="entry name" value="FLUORIDE EXPORT PROTEIN 1-RELATED"/>
    <property type="match status" value="1"/>
</dbReference>
<feature type="binding site" evidence="10">
    <location>
        <position position="87"/>
    </location>
    <ligand>
        <name>Na(+)</name>
        <dbReference type="ChEBI" id="CHEBI:29101"/>
        <note>structural</note>
    </ligand>
</feature>
<accession>A0A0M4QW15</accession>
<feature type="transmembrane region" description="Helical" evidence="10">
    <location>
        <begin position="44"/>
        <end position="65"/>
    </location>
</feature>
<dbReference type="OrthoDB" id="4408652at2"/>
<evidence type="ECO:0000313" key="12">
    <source>
        <dbReference type="Proteomes" id="UP000062833"/>
    </source>
</evidence>
<gene>
    <name evidence="10" type="primary">fluC</name>
    <name evidence="10" type="synonym">crcB</name>
    <name evidence="11" type="ORF">AOC05_06145</name>
</gene>
<keyword evidence="10" id="KW-0813">Transport</keyword>
<protein>
    <recommendedName>
        <fullName evidence="10">Fluoride-specific ion channel FluC</fullName>
    </recommendedName>
</protein>
<keyword evidence="5 10" id="KW-0472">Membrane</keyword>
<comment type="subcellular location">
    <subcellularLocation>
        <location evidence="1 10">Cell membrane</location>
        <topology evidence="1 10">Multi-pass membrane protein</topology>
    </subcellularLocation>
</comment>
<evidence type="ECO:0000256" key="9">
    <source>
        <dbReference type="ARBA" id="ARBA00049940"/>
    </source>
</evidence>
<comment type="similarity">
    <text evidence="7 10">Belongs to the fluoride channel Fluc/FEX (TC 1.A.43) family.</text>
</comment>
<evidence type="ECO:0000256" key="5">
    <source>
        <dbReference type="ARBA" id="ARBA00023136"/>
    </source>
</evidence>
<dbReference type="EMBL" id="CP012677">
    <property type="protein sequence ID" value="ALE92011.1"/>
    <property type="molecule type" value="Genomic_DNA"/>
</dbReference>
<comment type="catalytic activity">
    <reaction evidence="8">
        <text>fluoride(in) = fluoride(out)</text>
        <dbReference type="Rhea" id="RHEA:76159"/>
        <dbReference type="ChEBI" id="CHEBI:17051"/>
    </reaction>
    <physiologicalReaction direction="left-to-right" evidence="8">
        <dbReference type="Rhea" id="RHEA:76160"/>
    </physiologicalReaction>
</comment>
<keyword evidence="6 10" id="KW-0407">Ion channel</keyword>
<dbReference type="RefSeq" id="WP_062006478.1">
    <property type="nucleotide sequence ID" value="NZ_CP012677.1"/>
</dbReference>
<feature type="binding site" evidence="10">
    <location>
        <position position="90"/>
    </location>
    <ligand>
        <name>Na(+)</name>
        <dbReference type="ChEBI" id="CHEBI:29101"/>
        <note>structural</note>
    </ligand>
</feature>
<dbReference type="GO" id="GO:0046872">
    <property type="term" value="F:metal ion binding"/>
    <property type="evidence" value="ECO:0007669"/>
    <property type="project" value="UniProtKB-KW"/>
</dbReference>
<keyword evidence="4 10" id="KW-1133">Transmembrane helix</keyword>
<dbReference type="PANTHER" id="PTHR28259">
    <property type="entry name" value="FLUORIDE EXPORT PROTEIN 1-RELATED"/>
    <property type="match status" value="1"/>
</dbReference>
<dbReference type="Proteomes" id="UP000062833">
    <property type="component" value="Chromosome"/>
</dbReference>
<evidence type="ECO:0000256" key="7">
    <source>
        <dbReference type="ARBA" id="ARBA00035120"/>
    </source>
</evidence>
<comment type="function">
    <text evidence="9 10">Fluoride-specific ion channel. Important for reducing fluoride concentration in the cell, thus reducing its toxicity.</text>
</comment>
<feature type="transmembrane region" description="Helical" evidence="10">
    <location>
        <begin position="77"/>
        <end position="104"/>
    </location>
</feature>
<dbReference type="GO" id="GO:0140114">
    <property type="term" value="P:cellular detoxification of fluoride"/>
    <property type="evidence" value="ECO:0007669"/>
    <property type="project" value="UniProtKB-UniRule"/>
</dbReference>
<evidence type="ECO:0000256" key="8">
    <source>
        <dbReference type="ARBA" id="ARBA00035585"/>
    </source>
</evidence>
<proteinExistence type="inferred from homology"/>
<sequence>MAGTDTPNYLKWRLWVLVGIGGTVGAAAREALTLLTPEVDQVPVTIALVNIAGAFLLGFLYEALTRPGTSAGRVSRLRLLLGTGFCGGFTTYSSLAAFTAVLVMSGRPGIAVAYIFGTVVLGACATWLGILAGSRTATAFPEGQR</sequence>
<dbReference type="Pfam" id="PF02537">
    <property type="entry name" value="CRCB"/>
    <property type="match status" value="1"/>
</dbReference>
<evidence type="ECO:0000256" key="10">
    <source>
        <dbReference type="HAMAP-Rule" id="MF_00454"/>
    </source>
</evidence>
<keyword evidence="10" id="KW-0915">Sodium</keyword>
<evidence type="ECO:0000313" key="11">
    <source>
        <dbReference type="EMBL" id="ALE92011.1"/>
    </source>
</evidence>
<dbReference type="GO" id="GO:0062054">
    <property type="term" value="F:fluoride channel activity"/>
    <property type="evidence" value="ECO:0007669"/>
    <property type="project" value="UniProtKB-UniRule"/>
</dbReference>
<evidence type="ECO:0000256" key="2">
    <source>
        <dbReference type="ARBA" id="ARBA00022475"/>
    </source>
</evidence>
<dbReference type="InterPro" id="IPR003691">
    <property type="entry name" value="FluC"/>
</dbReference>
<evidence type="ECO:0000256" key="3">
    <source>
        <dbReference type="ARBA" id="ARBA00022692"/>
    </source>
</evidence>
<dbReference type="PATRIC" id="fig|656366.3.peg.1313"/>
<keyword evidence="3 10" id="KW-0812">Transmembrane</keyword>
<feature type="transmembrane region" description="Helical" evidence="10">
    <location>
        <begin position="110"/>
        <end position="132"/>
    </location>
</feature>
<name>A0A0M4QW15_9MICC</name>
<dbReference type="HAMAP" id="MF_00454">
    <property type="entry name" value="FluC"/>
    <property type="match status" value="1"/>
</dbReference>
<dbReference type="AlphaFoldDB" id="A0A0M4QW15"/>
<keyword evidence="2 10" id="KW-1003">Cell membrane</keyword>
<evidence type="ECO:0000256" key="4">
    <source>
        <dbReference type="ARBA" id="ARBA00022989"/>
    </source>
</evidence>
<comment type="activity regulation">
    <text evidence="10">Na(+) is not transported, but it plays an essential structural role and its presence is essential for fluoride channel function.</text>
</comment>
<reference evidence="12" key="1">
    <citation type="submission" date="2015-09" db="EMBL/GenBank/DDBJ databases">
        <title>Complete genome of Arthrobacter alpinus strain R3.8.</title>
        <authorList>
            <person name="See-Too W.S."/>
            <person name="Chan K.G."/>
        </authorList>
    </citation>
    <scope>NUCLEOTIDE SEQUENCE [LARGE SCALE GENOMIC DNA]</scope>
    <source>
        <strain evidence="12">R3.8</strain>
    </source>
</reference>